<evidence type="ECO:0000256" key="1">
    <source>
        <dbReference type="SAM" id="MobiDB-lite"/>
    </source>
</evidence>
<evidence type="ECO:0000313" key="3">
    <source>
        <dbReference type="EMBL" id="SFI44350.1"/>
    </source>
</evidence>
<dbReference type="STRING" id="390807.SAMN04488095_0861"/>
<keyword evidence="2" id="KW-0472">Membrane</keyword>
<dbReference type="OrthoDB" id="7659217at2"/>
<dbReference type="RefSeq" id="WP_092777426.1">
    <property type="nucleotide sequence ID" value="NZ_FORA01000001.1"/>
</dbReference>
<protein>
    <submittedName>
        <fullName evidence="3">Uncharacterized protein</fullName>
    </submittedName>
</protein>
<feature type="transmembrane region" description="Helical" evidence="2">
    <location>
        <begin position="6"/>
        <end position="26"/>
    </location>
</feature>
<feature type="region of interest" description="Disordered" evidence="1">
    <location>
        <begin position="30"/>
        <end position="88"/>
    </location>
</feature>
<keyword evidence="2" id="KW-0812">Transmembrane</keyword>
<organism evidence="3 4">
    <name type="scientific">Jannaschia pohangensis</name>
    <dbReference type="NCBI Taxonomy" id="390807"/>
    <lineage>
        <taxon>Bacteria</taxon>
        <taxon>Pseudomonadati</taxon>
        <taxon>Pseudomonadota</taxon>
        <taxon>Alphaproteobacteria</taxon>
        <taxon>Rhodobacterales</taxon>
        <taxon>Roseobacteraceae</taxon>
        <taxon>Jannaschia</taxon>
    </lineage>
</organism>
<dbReference type="Proteomes" id="UP000199110">
    <property type="component" value="Unassembled WGS sequence"/>
</dbReference>
<accession>A0A1I3I910</accession>
<proteinExistence type="predicted"/>
<keyword evidence="2" id="KW-1133">Transmembrane helix</keyword>
<feature type="compositionally biased region" description="Basic and acidic residues" evidence="1">
    <location>
        <begin position="79"/>
        <end position="88"/>
    </location>
</feature>
<reference evidence="3 4" key="1">
    <citation type="submission" date="2016-10" db="EMBL/GenBank/DDBJ databases">
        <authorList>
            <person name="de Groot N.N."/>
        </authorList>
    </citation>
    <scope>NUCLEOTIDE SEQUENCE [LARGE SCALE GENOMIC DNA]</scope>
    <source>
        <strain evidence="3 4">DSM 19073</strain>
    </source>
</reference>
<dbReference type="AlphaFoldDB" id="A0A1I3I910"/>
<evidence type="ECO:0000313" key="4">
    <source>
        <dbReference type="Proteomes" id="UP000199110"/>
    </source>
</evidence>
<gene>
    <name evidence="3" type="ORF">SAMN04488095_0861</name>
</gene>
<evidence type="ECO:0000256" key="2">
    <source>
        <dbReference type="SAM" id="Phobius"/>
    </source>
</evidence>
<keyword evidence="4" id="KW-1185">Reference proteome</keyword>
<dbReference type="EMBL" id="FORA01000001">
    <property type="protein sequence ID" value="SFI44350.1"/>
    <property type="molecule type" value="Genomic_DNA"/>
</dbReference>
<sequence>MTDLAAYLSAIILAILLGRAIIVLRAEARQPDRGRPRGIDPGTGYTKIESNYSSGVGGGDQLTCHIPKDPQEYARAFVPRRDRTPKEK</sequence>
<name>A0A1I3I910_9RHOB</name>